<keyword evidence="4" id="KW-1185">Reference proteome</keyword>
<feature type="transmembrane region" description="Helical" evidence="2">
    <location>
        <begin position="6"/>
        <end position="24"/>
    </location>
</feature>
<feature type="compositionally biased region" description="Low complexity" evidence="1">
    <location>
        <begin position="232"/>
        <end position="243"/>
    </location>
</feature>
<evidence type="ECO:0000256" key="2">
    <source>
        <dbReference type="SAM" id="Phobius"/>
    </source>
</evidence>
<dbReference type="KEGG" id="ptaw:DW352_10115"/>
<keyword evidence="2" id="KW-1133">Transmembrane helix</keyword>
<accession>A0A345ZV86</accession>
<evidence type="ECO:0000256" key="1">
    <source>
        <dbReference type="SAM" id="MobiDB-lite"/>
    </source>
</evidence>
<keyword evidence="2" id="KW-0812">Transmembrane</keyword>
<feature type="region of interest" description="Disordered" evidence="1">
    <location>
        <begin position="128"/>
        <end position="152"/>
    </location>
</feature>
<proteinExistence type="predicted"/>
<dbReference type="Proteomes" id="UP000254889">
    <property type="component" value="Chromosome"/>
</dbReference>
<evidence type="ECO:0000313" key="3">
    <source>
        <dbReference type="EMBL" id="AXK80833.1"/>
    </source>
</evidence>
<dbReference type="OrthoDB" id="8456817at2"/>
<feature type="compositionally biased region" description="Basic and acidic residues" evidence="1">
    <location>
        <begin position="173"/>
        <end position="182"/>
    </location>
</feature>
<evidence type="ECO:0000313" key="4">
    <source>
        <dbReference type="Proteomes" id="UP000254889"/>
    </source>
</evidence>
<organism evidence="3 4">
    <name type="scientific">Pseudolabrys taiwanensis</name>
    <dbReference type="NCBI Taxonomy" id="331696"/>
    <lineage>
        <taxon>Bacteria</taxon>
        <taxon>Pseudomonadati</taxon>
        <taxon>Pseudomonadota</taxon>
        <taxon>Alphaproteobacteria</taxon>
        <taxon>Hyphomicrobiales</taxon>
        <taxon>Xanthobacteraceae</taxon>
        <taxon>Pseudolabrys</taxon>
    </lineage>
</organism>
<feature type="transmembrane region" description="Helical" evidence="2">
    <location>
        <begin position="36"/>
        <end position="56"/>
    </location>
</feature>
<sequence>MPILLYGLGAVCVLVGAFFAWLGLPDREFSFGNTLILTGCVSVVGGLIIIGLGAVVSHLRQLIELSAGQPAAQPRRSVEAFEAPSGRPPAGRIPFPPKPKVEARPPAAMPAELPPKAEPVAVAVPTLPNPDEPLTEVAEQAPPPPPEPVVETMAEPPVAPPLDFRDEPLKEIEPQEGFDREWPAPPPPPPAPERRSLFGFGRSERKVVEDLPRLDEMPPEPEMPPAPPAPEPVAEFEPPAAVESTPEPPRDVAILKSGVVDGMGYTLYVDGSIEAELPQGTLRFASINELRQHLEQNT</sequence>
<name>A0A345ZV86_9HYPH</name>
<evidence type="ECO:0008006" key="5">
    <source>
        <dbReference type="Google" id="ProtNLM"/>
    </source>
</evidence>
<dbReference type="AlphaFoldDB" id="A0A345ZV86"/>
<feature type="compositionally biased region" description="Pro residues" evidence="1">
    <location>
        <begin position="220"/>
        <end position="231"/>
    </location>
</feature>
<gene>
    <name evidence="3" type="ORF">DW352_10115</name>
</gene>
<feature type="compositionally biased region" description="Basic and acidic residues" evidence="1">
    <location>
        <begin position="192"/>
        <end position="216"/>
    </location>
</feature>
<dbReference type="EMBL" id="CP031417">
    <property type="protein sequence ID" value="AXK80833.1"/>
    <property type="molecule type" value="Genomic_DNA"/>
</dbReference>
<keyword evidence="2" id="KW-0472">Membrane</keyword>
<feature type="region of interest" description="Disordered" evidence="1">
    <location>
        <begin position="81"/>
        <end position="108"/>
    </location>
</feature>
<feature type="region of interest" description="Disordered" evidence="1">
    <location>
        <begin position="173"/>
        <end position="250"/>
    </location>
</feature>
<reference evidence="3 4" key="1">
    <citation type="submission" date="2018-07" db="EMBL/GenBank/DDBJ databases">
        <authorList>
            <person name="Quirk P.G."/>
            <person name="Krulwich T.A."/>
        </authorList>
    </citation>
    <scope>NUCLEOTIDE SEQUENCE [LARGE SCALE GENOMIC DNA]</scope>
    <source>
        <strain evidence="3 4">CC-BB4</strain>
    </source>
</reference>
<protein>
    <recommendedName>
        <fullName evidence="5">DUF308 domain-containing protein</fullName>
    </recommendedName>
</protein>